<evidence type="ECO:0000313" key="2">
    <source>
        <dbReference type="EMBL" id="CCI53760.1"/>
    </source>
</evidence>
<sequence>MSEENPPQSRAKRRPSPPSAGGRKRAPVDLANARKIIAKATQIAQADPALRANLAVLVGAPDDDLAALVVAALAGPREVGASLSAIDELRACDPIETGVRCMAAAMENPQGNKAMWAALHAYGKIGEAVPANPAKAAIALAAAIRRLSDDDMATMRAPMDLID</sequence>
<comment type="caution">
    <text evidence="2">The sequence shown here is derived from an EMBL/GenBank/DDBJ whole genome shotgun (WGS) entry which is preliminary data.</text>
</comment>
<dbReference type="RefSeq" id="WP_048546129.1">
    <property type="nucleotide sequence ID" value="NZ_HF571038.1"/>
</dbReference>
<keyword evidence="3" id="KW-1185">Reference proteome</keyword>
<dbReference type="EMBL" id="CAJC01000158">
    <property type="protein sequence ID" value="CCI53760.1"/>
    <property type="molecule type" value="Genomic_DNA"/>
</dbReference>
<reference evidence="2 3" key="1">
    <citation type="journal article" date="2013" name="ISME J.">
        <title>A metabolic model for members of the genus Tetrasphaera involved in enhanced biological phosphorus removal.</title>
        <authorList>
            <person name="Kristiansen R."/>
            <person name="Nguyen H.T.T."/>
            <person name="Saunders A.M."/>
            <person name="Nielsen J.L."/>
            <person name="Wimmer R."/>
            <person name="Le V.Q."/>
            <person name="McIlroy S.J."/>
            <person name="Petrovski S."/>
            <person name="Seviour R.J."/>
            <person name="Calteau A."/>
            <person name="Nielsen K.L."/>
            <person name="Nielsen P.H."/>
        </authorList>
    </citation>
    <scope>NUCLEOTIDE SEQUENCE [LARGE SCALE GENOMIC DNA]</scope>
    <source>
        <strain evidence="2 3">Ben 74</strain>
    </source>
</reference>
<gene>
    <name evidence="2" type="ORF">BN13_470006</name>
</gene>
<proteinExistence type="predicted"/>
<feature type="region of interest" description="Disordered" evidence="1">
    <location>
        <begin position="1"/>
        <end position="27"/>
    </location>
</feature>
<dbReference type="STRING" id="1193518.BN13_470006"/>
<accession>A0A077MD10</accession>
<organism evidence="2 3">
    <name type="scientific">Nostocoides jenkinsii Ben 74</name>
    <dbReference type="NCBI Taxonomy" id="1193518"/>
    <lineage>
        <taxon>Bacteria</taxon>
        <taxon>Bacillati</taxon>
        <taxon>Actinomycetota</taxon>
        <taxon>Actinomycetes</taxon>
        <taxon>Micrococcales</taxon>
        <taxon>Intrasporangiaceae</taxon>
        <taxon>Nostocoides</taxon>
    </lineage>
</organism>
<evidence type="ECO:0000256" key="1">
    <source>
        <dbReference type="SAM" id="MobiDB-lite"/>
    </source>
</evidence>
<name>A0A077MD10_9MICO</name>
<evidence type="ECO:0000313" key="3">
    <source>
        <dbReference type="Proteomes" id="UP000035720"/>
    </source>
</evidence>
<dbReference type="Proteomes" id="UP000035720">
    <property type="component" value="Unassembled WGS sequence"/>
</dbReference>
<dbReference type="AlphaFoldDB" id="A0A077MD10"/>
<protein>
    <submittedName>
        <fullName evidence="2">Uncharacterized protein</fullName>
    </submittedName>
</protein>